<evidence type="ECO:0000256" key="4">
    <source>
        <dbReference type="ARBA" id="ARBA00022763"/>
    </source>
</evidence>
<dbReference type="SUPFAM" id="SSF100879">
    <property type="entry name" value="Lesion bypass DNA polymerase (Y-family), little finger domain"/>
    <property type="match status" value="1"/>
</dbReference>
<evidence type="ECO:0000259" key="6">
    <source>
        <dbReference type="PROSITE" id="PS50173"/>
    </source>
</evidence>
<dbReference type="GO" id="GO:0006281">
    <property type="term" value="P:DNA repair"/>
    <property type="evidence" value="ECO:0007669"/>
    <property type="project" value="InterPro"/>
</dbReference>
<keyword evidence="2" id="KW-0515">Mutator protein</keyword>
<gene>
    <name evidence="7" type="ORF">CLOSTHATH_05693</name>
</gene>
<dbReference type="EMBL" id="ACIO01000615">
    <property type="protein sequence ID" value="EFC96136.1"/>
    <property type="molecule type" value="Genomic_DNA"/>
</dbReference>
<evidence type="ECO:0000313" key="8">
    <source>
        <dbReference type="Proteomes" id="UP000004968"/>
    </source>
</evidence>
<evidence type="ECO:0000256" key="3">
    <source>
        <dbReference type="ARBA" id="ARBA00022695"/>
    </source>
</evidence>
<dbReference type="GO" id="GO:0005829">
    <property type="term" value="C:cytosol"/>
    <property type="evidence" value="ECO:0007669"/>
    <property type="project" value="TreeGrafter"/>
</dbReference>
<evidence type="ECO:0000256" key="2">
    <source>
        <dbReference type="ARBA" id="ARBA00022457"/>
    </source>
</evidence>
<dbReference type="InterPro" id="IPR036775">
    <property type="entry name" value="DNA_pol_Y-fam_lit_finger_sf"/>
</dbReference>
<dbReference type="Pfam" id="PF00817">
    <property type="entry name" value="IMS"/>
    <property type="match status" value="1"/>
</dbReference>
<dbReference type="InterPro" id="IPR001126">
    <property type="entry name" value="UmuC"/>
</dbReference>
<keyword evidence="4" id="KW-0227">DNA damage</keyword>
<comment type="caution">
    <text evidence="7">The sequence shown here is derived from an EMBL/GenBank/DDBJ whole genome shotgun (WGS) entry which is preliminary data.</text>
</comment>
<feature type="non-terminal residue" evidence="7">
    <location>
        <position position="1"/>
    </location>
</feature>
<keyword evidence="5" id="KW-0239">DNA-directed DNA polymerase</keyword>
<dbReference type="PANTHER" id="PTHR11076:SF35">
    <property type="entry name" value="DNA REPAIR PROTEIN HOMOLOG YOBH"/>
    <property type="match status" value="1"/>
</dbReference>
<reference evidence="7 8" key="1">
    <citation type="submission" date="2010-01" db="EMBL/GenBank/DDBJ databases">
        <authorList>
            <person name="Weinstock G."/>
            <person name="Sodergren E."/>
            <person name="Clifton S."/>
            <person name="Fulton L."/>
            <person name="Fulton B."/>
            <person name="Courtney L."/>
            <person name="Fronick C."/>
            <person name="Harrison M."/>
            <person name="Strong C."/>
            <person name="Farmer C."/>
            <person name="Delahaunty K."/>
            <person name="Markovic C."/>
            <person name="Hall O."/>
            <person name="Minx P."/>
            <person name="Tomlinson C."/>
            <person name="Mitreva M."/>
            <person name="Nelson J."/>
            <person name="Hou S."/>
            <person name="Wollam A."/>
            <person name="Pepin K.H."/>
            <person name="Johnson M."/>
            <person name="Bhonagiri V."/>
            <person name="Nash W.E."/>
            <person name="Warren W."/>
            <person name="Chinwalla A."/>
            <person name="Mardis E.R."/>
            <person name="Wilson R.K."/>
        </authorList>
    </citation>
    <scope>NUCLEOTIDE SEQUENCE [LARGE SCALE GENOMIC DNA]</scope>
    <source>
        <strain evidence="7 8">DSM 13479</strain>
    </source>
</reference>
<dbReference type="InterPro" id="IPR043502">
    <property type="entry name" value="DNA/RNA_pol_sf"/>
</dbReference>
<dbReference type="Gene3D" id="3.30.1490.100">
    <property type="entry name" value="DNA polymerase, Y-family, little finger domain"/>
    <property type="match status" value="1"/>
</dbReference>
<protein>
    <submittedName>
        <fullName evidence="7">ImpB/MucB/SamB family protein</fullName>
    </submittedName>
</protein>
<dbReference type="PANTHER" id="PTHR11076">
    <property type="entry name" value="DNA REPAIR POLYMERASE UMUC / TRANSFERASE FAMILY MEMBER"/>
    <property type="match status" value="1"/>
</dbReference>
<dbReference type="InterPro" id="IPR017961">
    <property type="entry name" value="DNA_pol_Y-fam_little_finger"/>
</dbReference>
<dbReference type="GO" id="GO:0009432">
    <property type="term" value="P:SOS response"/>
    <property type="evidence" value="ECO:0007669"/>
    <property type="project" value="TreeGrafter"/>
</dbReference>
<dbReference type="Pfam" id="PF11799">
    <property type="entry name" value="IMS_C"/>
    <property type="match status" value="1"/>
</dbReference>
<dbReference type="PROSITE" id="PS50173">
    <property type="entry name" value="UMUC"/>
    <property type="match status" value="1"/>
</dbReference>
<evidence type="ECO:0000313" key="7">
    <source>
        <dbReference type="EMBL" id="EFC96136.1"/>
    </source>
</evidence>
<dbReference type="GO" id="GO:0042276">
    <property type="term" value="P:error-prone translesion synthesis"/>
    <property type="evidence" value="ECO:0007669"/>
    <property type="project" value="TreeGrafter"/>
</dbReference>
<feature type="domain" description="UmuC" evidence="6">
    <location>
        <begin position="1"/>
        <end position="86"/>
    </location>
</feature>
<name>D3APY7_9FIRM</name>
<accession>D3APY7</accession>
<dbReference type="CDD" id="cd03586">
    <property type="entry name" value="PolY_Pol_IV_kappa"/>
    <property type="match status" value="1"/>
</dbReference>
<dbReference type="InterPro" id="IPR022880">
    <property type="entry name" value="DNApol_IV"/>
</dbReference>
<dbReference type="AlphaFoldDB" id="D3APY7"/>
<comment type="similarity">
    <text evidence="1">Belongs to the DNA polymerase type-Y family.</text>
</comment>
<evidence type="ECO:0000256" key="5">
    <source>
        <dbReference type="ARBA" id="ARBA00022932"/>
    </source>
</evidence>
<dbReference type="Proteomes" id="UP000004968">
    <property type="component" value="Unassembled WGS sequence"/>
</dbReference>
<keyword evidence="3" id="KW-0548">Nucleotidyltransferase</keyword>
<dbReference type="Gene3D" id="1.10.150.20">
    <property type="entry name" value="5' to 3' exonuclease, C-terminal subdomain"/>
    <property type="match status" value="1"/>
</dbReference>
<organism evidence="7 8">
    <name type="scientific">Hungatella hathewayi DSM 13479</name>
    <dbReference type="NCBI Taxonomy" id="566550"/>
    <lineage>
        <taxon>Bacteria</taxon>
        <taxon>Bacillati</taxon>
        <taxon>Bacillota</taxon>
        <taxon>Clostridia</taxon>
        <taxon>Lachnospirales</taxon>
        <taxon>Lachnospiraceae</taxon>
        <taxon>Hungatella</taxon>
    </lineage>
</organism>
<keyword evidence="5" id="KW-0808">Transferase</keyword>
<dbReference type="InterPro" id="IPR043128">
    <property type="entry name" value="Rev_trsase/Diguanyl_cyclase"/>
</dbReference>
<dbReference type="Gene3D" id="3.30.70.270">
    <property type="match status" value="1"/>
</dbReference>
<dbReference type="InterPro" id="IPR050116">
    <property type="entry name" value="DNA_polymerase-Y"/>
</dbReference>
<dbReference type="GO" id="GO:0003887">
    <property type="term" value="F:DNA-directed DNA polymerase activity"/>
    <property type="evidence" value="ECO:0007669"/>
    <property type="project" value="UniProtKB-KW"/>
</dbReference>
<sequence length="317" mass="35666">YSIDEAYMDMTESRALFGPPKEAAEKIRERILCELGFTVNIGVANNKLLAKMASDFKKPNRVHTLWKEEIPMKMWPLPVSELFFIGRATYRKLKGIGITTIGELARSDPDILRRHLGKQGEVIWGFANGIDLSAVEAEAPPNKGYGNSTTVAFDVCDAETAKLVLLSLAETLGARLRKDGVKVGVVAVGIRDYLFEYHSHQISLETSTSITRELYEAACRAFDEAWDKTPIRHLGIHTSRVSSEKSRQLGLFDRMDYEKLERMDKAVDEIRRRFGNDAVKRAAFLPEHPGKTAVHDHMGGGIAREKRTVDYSRQEVL</sequence>
<dbReference type="RefSeq" id="WP_006776111.1">
    <property type="nucleotide sequence ID" value="NZ_GG667768.1"/>
</dbReference>
<dbReference type="GO" id="GO:0003684">
    <property type="term" value="F:damaged DNA binding"/>
    <property type="evidence" value="ECO:0007669"/>
    <property type="project" value="InterPro"/>
</dbReference>
<dbReference type="SUPFAM" id="SSF56672">
    <property type="entry name" value="DNA/RNA polymerases"/>
    <property type="match status" value="1"/>
</dbReference>
<proteinExistence type="inferred from homology"/>
<dbReference type="HOGENOM" id="CLU_875811_0_0_9"/>
<evidence type="ECO:0000256" key="1">
    <source>
        <dbReference type="ARBA" id="ARBA00010945"/>
    </source>
</evidence>